<keyword evidence="3" id="KW-1185">Reference proteome</keyword>
<dbReference type="InterPro" id="IPR000086">
    <property type="entry name" value="NUDIX_hydrolase_dom"/>
</dbReference>
<protein>
    <submittedName>
        <fullName evidence="2">NUDIX domain-containing protein</fullName>
    </submittedName>
</protein>
<accession>A0ABR9SBM5</accession>
<evidence type="ECO:0000313" key="2">
    <source>
        <dbReference type="EMBL" id="MBE7939259.1"/>
    </source>
</evidence>
<dbReference type="SUPFAM" id="SSF55811">
    <property type="entry name" value="Nudix"/>
    <property type="match status" value="1"/>
</dbReference>
<dbReference type="CDD" id="cd03676">
    <property type="entry name" value="NUDIX_Tnr3_like"/>
    <property type="match status" value="1"/>
</dbReference>
<comment type="caution">
    <text evidence="2">The sequence shown here is derived from an EMBL/GenBank/DDBJ whole genome shotgun (WGS) entry which is preliminary data.</text>
</comment>
<proteinExistence type="predicted"/>
<dbReference type="PROSITE" id="PS51462">
    <property type="entry name" value="NUDIX"/>
    <property type="match status" value="1"/>
</dbReference>
<gene>
    <name evidence="2" type="ORF">IM725_01575</name>
</gene>
<sequence length="260" mass="28134">MHHPHPVSDWRARVRAAADQPPARPRVPLWWAQHRIGSVEPGLLEPLGLAPEVLRPGRDGWVLGGDCSASLHLLAHALREAGLSHAWRDEQLAVAGEAGEIVGSVERGVVRPLGIPTLAVHLMARAPDGRHWVQQRSLTKPNDPGLWDTLMGGMVPASDSVAQALARETWEEAGLQLTQLHALHHGGRFLMRRPTGAGAAGYVVEWVEWYGCVLPDGVVPRNMDGEVQDFRCLPPDELERMLDAGAFTVEAACVLAAAGV</sequence>
<feature type="domain" description="Nudix hydrolase" evidence="1">
    <location>
        <begin position="115"/>
        <end position="255"/>
    </location>
</feature>
<dbReference type="Gene3D" id="3.90.79.10">
    <property type="entry name" value="Nucleoside Triphosphate Pyrophosphohydrolase"/>
    <property type="match status" value="1"/>
</dbReference>
<dbReference type="Proteomes" id="UP000715965">
    <property type="component" value="Unassembled WGS sequence"/>
</dbReference>
<dbReference type="Pfam" id="PF00293">
    <property type="entry name" value="NUDIX"/>
    <property type="match status" value="1"/>
</dbReference>
<evidence type="ECO:0000259" key="1">
    <source>
        <dbReference type="PROSITE" id="PS51462"/>
    </source>
</evidence>
<dbReference type="EMBL" id="JADDOJ010000003">
    <property type="protein sequence ID" value="MBE7939259.1"/>
    <property type="molecule type" value="Genomic_DNA"/>
</dbReference>
<dbReference type="InterPro" id="IPR015797">
    <property type="entry name" value="NUDIX_hydrolase-like_dom_sf"/>
</dbReference>
<name>A0ABR9SBM5_9BURK</name>
<organism evidence="2 3">
    <name type="scientific">Ramlibacter aquaticus</name>
    <dbReference type="NCBI Taxonomy" id="2780094"/>
    <lineage>
        <taxon>Bacteria</taxon>
        <taxon>Pseudomonadati</taxon>
        <taxon>Pseudomonadota</taxon>
        <taxon>Betaproteobacteria</taxon>
        <taxon>Burkholderiales</taxon>
        <taxon>Comamonadaceae</taxon>
        <taxon>Ramlibacter</taxon>
    </lineage>
</organism>
<evidence type="ECO:0000313" key="3">
    <source>
        <dbReference type="Proteomes" id="UP000715965"/>
    </source>
</evidence>
<reference evidence="2 3" key="1">
    <citation type="submission" date="2020-10" db="EMBL/GenBank/DDBJ databases">
        <title>Draft genome of Ramlibacter aquaticus LMG 30558.</title>
        <authorList>
            <person name="Props R."/>
        </authorList>
    </citation>
    <scope>NUCLEOTIDE SEQUENCE [LARGE SCALE GENOMIC DNA]</scope>
    <source>
        <strain evidence="2 3">LMG 30558</strain>
    </source>
</reference>